<reference evidence="1" key="1">
    <citation type="journal article" date="2015" name="Nature">
        <title>Complex archaea that bridge the gap between prokaryotes and eukaryotes.</title>
        <authorList>
            <person name="Spang A."/>
            <person name="Saw J.H."/>
            <person name="Jorgensen S.L."/>
            <person name="Zaremba-Niedzwiedzka K."/>
            <person name="Martijn J."/>
            <person name="Lind A.E."/>
            <person name="van Eijk R."/>
            <person name="Schleper C."/>
            <person name="Guy L."/>
            <person name="Ettema T.J."/>
        </authorList>
    </citation>
    <scope>NUCLEOTIDE SEQUENCE</scope>
</reference>
<sequence length="77" mass="8675">MNEIEELIRIFGEEGCGCALISDDAGNWAVSGEGFQNVPLDPPQDIETTFFIEKEQWKPSIREALIAFCEDIGWKPE</sequence>
<organism evidence="1">
    <name type="scientific">marine sediment metagenome</name>
    <dbReference type="NCBI Taxonomy" id="412755"/>
    <lineage>
        <taxon>unclassified sequences</taxon>
        <taxon>metagenomes</taxon>
        <taxon>ecological metagenomes</taxon>
    </lineage>
</organism>
<dbReference type="EMBL" id="LAZR01055996">
    <property type="protein sequence ID" value="KKK75143.1"/>
    <property type="molecule type" value="Genomic_DNA"/>
</dbReference>
<evidence type="ECO:0000313" key="1">
    <source>
        <dbReference type="EMBL" id="KKK75143.1"/>
    </source>
</evidence>
<proteinExistence type="predicted"/>
<name>A0A0F8Y1I4_9ZZZZ</name>
<comment type="caution">
    <text evidence="1">The sequence shown here is derived from an EMBL/GenBank/DDBJ whole genome shotgun (WGS) entry which is preliminary data.</text>
</comment>
<gene>
    <name evidence="1" type="ORF">LCGC14_2876670</name>
</gene>
<accession>A0A0F8Y1I4</accession>
<protein>
    <submittedName>
        <fullName evidence="1">Uncharacterized protein</fullName>
    </submittedName>
</protein>
<dbReference type="AlphaFoldDB" id="A0A0F8Y1I4"/>